<dbReference type="EMBL" id="BAAAPB010000003">
    <property type="protein sequence ID" value="GAA1966882.1"/>
    <property type="molecule type" value="Genomic_DNA"/>
</dbReference>
<dbReference type="Pfam" id="PF05362">
    <property type="entry name" value="Lon_C"/>
    <property type="match status" value="1"/>
</dbReference>
<dbReference type="InterPro" id="IPR001478">
    <property type="entry name" value="PDZ"/>
</dbReference>
<feature type="domain" description="PDZ" evidence="1">
    <location>
        <begin position="115"/>
        <end position="197"/>
    </location>
</feature>
<accession>A0ABP5CRL7</accession>
<dbReference type="PROSITE" id="PS50106">
    <property type="entry name" value="PDZ"/>
    <property type="match status" value="1"/>
</dbReference>
<comment type="caution">
    <text evidence="2">The sequence shown here is derived from an EMBL/GenBank/DDBJ whole genome shotgun (WGS) entry which is preliminary data.</text>
</comment>
<dbReference type="InterPro" id="IPR027065">
    <property type="entry name" value="Lon_Prtase"/>
</dbReference>
<dbReference type="InterPro" id="IPR041489">
    <property type="entry name" value="PDZ_6"/>
</dbReference>
<evidence type="ECO:0000313" key="2">
    <source>
        <dbReference type="EMBL" id="GAA1966882.1"/>
    </source>
</evidence>
<sequence>MSQRTLAGLVAVPLVLALLAVAWLSPLPYVVYRPGLTLDVLGKAGGKPIIQIEGHQSYDDNGQLRMTTVSVTRPDTDVHLPELLAAWVSKKDAVYPWDAVYQKGTTDTQSKQEGAVQMTTSQDTATAVALDELGQPVPEVVKIAEVSKGAPADGKLQVGDIVVSVDGLAVTTKNTDDAIARIQKTPAGKSVDLVVKRDGQERHVSVTPVEQGGSQKIGVSLGVDYVFPFDVKVNIDPDIGGPSAGLMFSLGIYDTLTPGSLTGGQKIAGTGEIEPDGSVGPIGGIQQKIAASDRDGAKLFLVPKDNCSEAVGAAKGDVRLVKVTTMHDALTSVESWVKDHDAKLPSCGGAA</sequence>
<dbReference type="SMART" id="SM00228">
    <property type="entry name" value="PDZ"/>
    <property type="match status" value="1"/>
</dbReference>
<evidence type="ECO:0000259" key="1">
    <source>
        <dbReference type="PROSITE" id="PS50106"/>
    </source>
</evidence>
<dbReference type="InterPro" id="IPR008269">
    <property type="entry name" value="Lon_proteolytic"/>
</dbReference>
<protein>
    <submittedName>
        <fullName evidence="2">PDZ domain-containing protein</fullName>
    </submittedName>
</protein>
<dbReference type="Pfam" id="PF17820">
    <property type="entry name" value="PDZ_6"/>
    <property type="match status" value="1"/>
</dbReference>
<dbReference type="RefSeq" id="WP_344045927.1">
    <property type="nucleotide sequence ID" value="NZ_BAAAPB010000003.1"/>
</dbReference>
<name>A0ABP5CRL7_9ACTN</name>
<keyword evidence="3" id="KW-1185">Reference proteome</keyword>
<organism evidence="2 3">
    <name type="scientific">Nocardioides panacihumi</name>
    <dbReference type="NCBI Taxonomy" id="400774"/>
    <lineage>
        <taxon>Bacteria</taxon>
        <taxon>Bacillati</taxon>
        <taxon>Actinomycetota</taxon>
        <taxon>Actinomycetes</taxon>
        <taxon>Propionibacteriales</taxon>
        <taxon>Nocardioidaceae</taxon>
        <taxon>Nocardioides</taxon>
    </lineage>
</organism>
<dbReference type="Gene3D" id="3.30.230.10">
    <property type="match status" value="1"/>
</dbReference>
<gene>
    <name evidence="2" type="ORF">GCM10009798_29010</name>
</gene>
<dbReference type="SUPFAM" id="SSF54211">
    <property type="entry name" value="Ribosomal protein S5 domain 2-like"/>
    <property type="match status" value="1"/>
</dbReference>
<dbReference type="SUPFAM" id="SSF50156">
    <property type="entry name" value="PDZ domain-like"/>
    <property type="match status" value="1"/>
</dbReference>
<dbReference type="PANTHER" id="PTHR10046">
    <property type="entry name" value="ATP DEPENDENT LON PROTEASE FAMILY MEMBER"/>
    <property type="match status" value="1"/>
</dbReference>
<dbReference type="Proteomes" id="UP001500571">
    <property type="component" value="Unassembled WGS sequence"/>
</dbReference>
<proteinExistence type="predicted"/>
<evidence type="ECO:0000313" key="3">
    <source>
        <dbReference type="Proteomes" id="UP001500571"/>
    </source>
</evidence>
<dbReference type="InterPro" id="IPR014721">
    <property type="entry name" value="Ribsml_uS5_D2-typ_fold_subgr"/>
</dbReference>
<dbReference type="InterPro" id="IPR020568">
    <property type="entry name" value="Ribosomal_Su5_D2-typ_SF"/>
</dbReference>
<dbReference type="InterPro" id="IPR036034">
    <property type="entry name" value="PDZ_sf"/>
</dbReference>
<reference evidence="3" key="1">
    <citation type="journal article" date="2019" name="Int. J. Syst. Evol. Microbiol.">
        <title>The Global Catalogue of Microorganisms (GCM) 10K type strain sequencing project: providing services to taxonomists for standard genome sequencing and annotation.</title>
        <authorList>
            <consortium name="The Broad Institute Genomics Platform"/>
            <consortium name="The Broad Institute Genome Sequencing Center for Infectious Disease"/>
            <person name="Wu L."/>
            <person name="Ma J."/>
        </authorList>
    </citation>
    <scope>NUCLEOTIDE SEQUENCE [LARGE SCALE GENOMIC DNA]</scope>
    <source>
        <strain evidence="3">JCM 15309</strain>
    </source>
</reference>